<sequence length="99" mass="11411">MNRLDVESWQSRPHLPRSILRERTGWMGVFGEVARRSNFPELSCFCLLETQLPRPPDEEKNNHLIECGISYAQYLSIVEVQLIKLVRIKVAVRLSTACA</sequence>
<proteinExistence type="predicted"/>
<keyword evidence="1" id="KW-1185">Reference proteome</keyword>
<name>A0A6P5ZEG7_DURZI</name>
<evidence type="ECO:0000313" key="1">
    <source>
        <dbReference type="Proteomes" id="UP000515121"/>
    </source>
</evidence>
<dbReference type="AlphaFoldDB" id="A0A6P5ZEG7"/>
<accession>A0A6P5ZEG7</accession>
<reference evidence="2" key="1">
    <citation type="submission" date="2025-08" db="UniProtKB">
        <authorList>
            <consortium name="RefSeq"/>
        </authorList>
    </citation>
    <scope>IDENTIFICATION</scope>
    <source>
        <tissue evidence="2">Fruit stalk</tissue>
    </source>
</reference>
<organism evidence="1 2">
    <name type="scientific">Durio zibethinus</name>
    <name type="common">Durian</name>
    <dbReference type="NCBI Taxonomy" id="66656"/>
    <lineage>
        <taxon>Eukaryota</taxon>
        <taxon>Viridiplantae</taxon>
        <taxon>Streptophyta</taxon>
        <taxon>Embryophyta</taxon>
        <taxon>Tracheophyta</taxon>
        <taxon>Spermatophyta</taxon>
        <taxon>Magnoliopsida</taxon>
        <taxon>eudicotyledons</taxon>
        <taxon>Gunneridae</taxon>
        <taxon>Pentapetalae</taxon>
        <taxon>rosids</taxon>
        <taxon>malvids</taxon>
        <taxon>Malvales</taxon>
        <taxon>Malvaceae</taxon>
        <taxon>Helicteroideae</taxon>
        <taxon>Durio</taxon>
    </lineage>
</organism>
<dbReference type="GeneID" id="111299915"/>
<gene>
    <name evidence="2" type="primary">LOC111299915</name>
</gene>
<dbReference type="Proteomes" id="UP000515121">
    <property type="component" value="Unplaced"/>
</dbReference>
<dbReference type="RefSeq" id="XP_022751174.1">
    <property type="nucleotide sequence ID" value="XM_022895439.1"/>
</dbReference>
<protein>
    <submittedName>
        <fullName evidence="2">Uncharacterized protein LOC111299915 isoform X2</fullName>
    </submittedName>
</protein>
<evidence type="ECO:0000313" key="2">
    <source>
        <dbReference type="RefSeq" id="XP_022751174.1"/>
    </source>
</evidence>